<reference evidence="1 2" key="1">
    <citation type="submission" date="2019-02" db="EMBL/GenBank/DDBJ databases">
        <authorList>
            <person name="Lehtovirta-Morley E L."/>
        </authorList>
    </citation>
    <scope>NUCLEOTIDE SEQUENCE [LARGE SCALE GENOMIC DNA]</scope>
    <source>
        <strain evidence="1">NFRAN1</strain>
    </source>
</reference>
<protein>
    <submittedName>
        <fullName evidence="1">Uncharacterized protein</fullName>
    </submittedName>
</protein>
<organism evidence="1 2">
    <name type="scientific">Candidatus Nitrosocosmicus franklandianus</name>
    <dbReference type="NCBI Taxonomy" id="1798806"/>
    <lineage>
        <taxon>Archaea</taxon>
        <taxon>Nitrososphaerota</taxon>
        <taxon>Nitrososphaeria</taxon>
        <taxon>Nitrososphaerales</taxon>
        <taxon>Nitrososphaeraceae</taxon>
        <taxon>Candidatus Nitrosocosmicus</taxon>
    </lineage>
</organism>
<gene>
    <name evidence="1" type="ORF">NFRAN_2343</name>
</gene>
<dbReference type="AlphaFoldDB" id="A0A484IBH8"/>
<dbReference type="Proteomes" id="UP000294299">
    <property type="component" value="Chromosome NFRAN"/>
</dbReference>
<evidence type="ECO:0000313" key="1">
    <source>
        <dbReference type="EMBL" id="VFJ14665.1"/>
    </source>
</evidence>
<dbReference type="KEGG" id="nfn:NFRAN_2343"/>
<accession>A0A484IBH8</accession>
<keyword evidence="2" id="KW-1185">Reference proteome</keyword>
<sequence length="69" mass="7851">MKKITLIILSTFVSGVMLLNIEIINFNIYGQGNIDRSIIPLLTPPYQIVSEFKTTDMNKFNVSFVNNMP</sequence>
<name>A0A484IBH8_9ARCH</name>
<evidence type="ECO:0000313" key="2">
    <source>
        <dbReference type="Proteomes" id="UP000294299"/>
    </source>
</evidence>
<proteinExistence type="predicted"/>
<dbReference type="EMBL" id="LR216287">
    <property type="protein sequence ID" value="VFJ14665.1"/>
    <property type="molecule type" value="Genomic_DNA"/>
</dbReference>